<feature type="transmembrane region" description="Helical" evidence="9">
    <location>
        <begin position="12"/>
        <end position="35"/>
    </location>
</feature>
<dbReference type="Proteomes" id="UP000051160">
    <property type="component" value="Unassembled WGS sequence"/>
</dbReference>
<dbReference type="AlphaFoldDB" id="A0A0R1LS28"/>
<dbReference type="PANTHER" id="PTHR47354:SF8">
    <property type="entry name" value="1,2-PHENYLACETYL-COA EPOXIDASE, SUBUNIT E"/>
    <property type="match status" value="1"/>
</dbReference>
<dbReference type="STRING" id="1423776.FD04_GL000240"/>
<evidence type="ECO:0000256" key="2">
    <source>
        <dbReference type="ARBA" id="ARBA00022630"/>
    </source>
</evidence>
<dbReference type="SUPFAM" id="SSF52343">
    <property type="entry name" value="Ferredoxin reductase-like, C-terminal NADP-linked domain"/>
    <property type="match status" value="1"/>
</dbReference>
<evidence type="ECO:0000256" key="9">
    <source>
        <dbReference type="SAM" id="Phobius"/>
    </source>
</evidence>
<keyword evidence="3" id="KW-0001">2Fe-2S</keyword>
<dbReference type="GO" id="GO:0016491">
    <property type="term" value="F:oxidoreductase activity"/>
    <property type="evidence" value="ECO:0007669"/>
    <property type="project" value="UniProtKB-KW"/>
</dbReference>
<feature type="transmembrane region" description="Helical" evidence="9">
    <location>
        <begin position="72"/>
        <end position="93"/>
    </location>
</feature>
<dbReference type="InterPro" id="IPR017927">
    <property type="entry name" value="FAD-bd_FR_type"/>
</dbReference>
<dbReference type="Gene3D" id="2.40.30.10">
    <property type="entry name" value="Translation factors"/>
    <property type="match status" value="1"/>
</dbReference>
<feature type="transmembrane region" description="Helical" evidence="9">
    <location>
        <begin position="182"/>
        <end position="199"/>
    </location>
</feature>
<keyword evidence="4" id="KW-0479">Metal-binding</keyword>
<organism evidence="11 12">
    <name type="scientific">Secundilactobacillus odoratitofui DSM 19909 = JCM 15043</name>
    <dbReference type="NCBI Taxonomy" id="1423776"/>
    <lineage>
        <taxon>Bacteria</taxon>
        <taxon>Bacillati</taxon>
        <taxon>Bacillota</taxon>
        <taxon>Bacilli</taxon>
        <taxon>Lactobacillales</taxon>
        <taxon>Lactobacillaceae</taxon>
        <taxon>Secundilactobacillus</taxon>
    </lineage>
</organism>
<evidence type="ECO:0000256" key="1">
    <source>
        <dbReference type="ARBA" id="ARBA00001974"/>
    </source>
</evidence>
<dbReference type="PANTHER" id="PTHR47354">
    <property type="entry name" value="NADH OXIDOREDUCTASE HCR"/>
    <property type="match status" value="1"/>
</dbReference>
<dbReference type="InterPro" id="IPR001433">
    <property type="entry name" value="OxRdtase_FAD/NAD-bd"/>
</dbReference>
<keyword evidence="9" id="KW-0812">Transmembrane</keyword>
<dbReference type="Pfam" id="PF00175">
    <property type="entry name" value="NAD_binding_1"/>
    <property type="match status" value="1"/>
</dbReference>
<keyword evidence="2" id="KW-0285">Flavoprotein</keyword>
<feature type="domain" description="FAD-binding FR-type" evidence="10">
    <location>
        <begin position="206"/>
        <end position="307"/>
    </location>
</feature>
<keyword evidence="6" id="KW-0560">Oxidoreductase</keyword>
<dbReference type="GO" id="GO:0051537">
    <property type="term" value="F:2 iron, 2 sulfur cluster binding"/>
    <property type="evidence" value="ECO:0007669"/>
    <property type="project" value="UniProtKB-KW"/>
</dbReference>
<dbReference type="SUPFAM" id="SSF63380">
    <property type="entry name" value="Riboflavin synthase domain-like"/>
    <property type="match status" value="1"/>
</dbReference>
<comment type="caution">
    <text evidence="11">The sequence shown here is derived from an EMBL/GenBank/DDBJ whole genome shotgun (WGS) entry which is preliminary data.</text>
</comment>
<evidence type="ECO:0000259" key="10">
    <source>
        <dbReference type="PROSITE" id="PS51384"/>
    </source>
</evidence>
<dbReference type="Pfam" id="PF08022">
    <property type="entry name" value="FAD_binding_8"/>
    <property type="match status" value="1"/>
</dbReference>
<feature type="transmembrane region" description="Helical" evidence="9">
    <location>
        <begin position="113"/>
        <end position="133"/>
    </location>
</feature>
<evidence type="ECO:0000256" key="6">
    <source>
        <dbReference type="ARBA" id="ARBA00023002"/>
    </source>
</evidence>
<dbReference type="PROSITE" id="PS51384">
    <property type="entry name" value="FAD_FR"/>
    <property type="match status" value="1"/>
</dbReference>
<feature type="transmembrane region" description="Helical" evidence="9">
    <location>
        <begin position="154"/>
        <end position="176"/>
    </location>
</feature>
<dbReference type="EMBL" id="AZEE01000027">
    <property type="protein sequence ID" value="KRK98509.1"/>
    <property type="molecule type" value="Genomic_DNA"/>
</dbReference>
<evidence type="ECO:0000256" key="3">
    <source>
        <dbReference type="ARBA" id="ARBA00022714"/>
    </source>
</evidence>
<keyword evidence="7" id="KW-0408">Iron</keyword>
<accession>A0A0R1LS28</accession>
<evidence type="ECO:0000256" key="7">
    <source>
        <dbReference type="ARBA" id="ARBA00023004"/>
    </source>
</evidence>
<dbReference type="InterPro" id="IPR039261">
    <property type="entry name" value="FNR_nucleotide-bd"/>
</dbReference>
<protein>
    <submittedName>
        <fullName evidence="11">Oxidoreductase</fullName>
    </submittedName>
</protein>
<dbReference type="OrthoDB" id="573132at2"/>
<gene>
    <name evidence="11" type="ORF">FD04_GL000240</name>
</gene>
<keyword evidence="12" id="KW-1185">Reference proteome</keyword>
<evidence type="ECO:0000256" key="4">
    <source>
        <dbReference type="ARBA" id="ARBA00022723"/>
    </source>
</evidence>
<comment type="cofactor">
    <cofactor evidence="1">
        <name>FAD</name>
        <dbReference type="ChEBI" id="CHEBI:57692"/>
    </cofactor>
</comment>
<dbReference type="InterPro" id="IPR013112">
    <property type="entry name" value="FAD-bd_8"/>
</dbReference>
<dbReference type="InterPro" id="IPR050415">
    <property type="entry name" value="MRET"/>
</dbReference>
<name>A0A0R1LS28_9LACO</name>
<dbReference type="GO" id="GO:0046872">
    <property type="term" value="F:metal ion binding"/>
    <property type="evidence" value="ECO:0007669"/>
    <property type="project" value="UniProtKB-KW"/>
</dbReference>
<dbReference type="GO" id="GO:0050660">
    <property type="term" value="F:flavin adenine dinucleotide binding"/>
    <property type="evidence" value="ECO:0007669"/>
    <property type="project" value="TreeGrafter"/>
</dbReference>
<evidence type="ECO:0000256" key="8">
    <source>
        <dbReference type="ARBA" id="ARBA00023014"/>
    </source>
</evidence>
<feature type="transmembrane region" description="Helical" evidence="9">
    <location>
        <begin position="41"/>
        <end position="60"/>
    </location>
</feature>
<sequence length="426" mass="48687">MLKRFPYLQGLVWAVILFVLPLPLIQTLAVGLPVIYSSEALAIQVGSIAYVWFLAAIYLATRPKWLDRLIGLPSIYFIHGMLSLFAIVLAYLHKSGTTSNGLIKLTGDWAFDLLIGLMIYSLVFMAGWLTSRVPILKWLKHQLERLFRHELSLWLHRLNLVATVLVFIHVQLISYITAITPYMFLFNAYSAIVLIAYIYSKVQNATLLSPAKLVAKRELAPNFYEFTLQLRHPSRTQILPGDYVFINFPTQDHLRELHPFSVVNHVQSDGQLILAIRGDGDFTRLVQDLRLGTKATIDASYGRFNTMINEHNADELVLVAGGSGVVPMLSLIDAYPDKTITLYYSAHRKDDLIYAEKLQQLANTRPNFTLKMQAGRFEVNNEVNQLPEYQTLYLLSGPAQMGFTWRHALQRHHVSPDQIYYEEFSW</sequence>
<keyword evidence="8" id="KW-0411">Iron-sulfur</keyword>
<dbReference type="Gene3D" id="3.40.50.80">
    <property type="entry name" value="Nucleotide-binding domain of ferredoxin-NADP reductase (FNR) module"/>
    <property type="match status" value="1"/>
</dbReference>
<dbReference type="PATRIC" id="fig|1423776.4.peg.240"/>
<dbReference type="InterPro" id="IPR017938">
    <property type="entry name" value="Riboflavin_synthase-like_b-brl"/>
</dbReference>
<keyword evidence="9" id="KW-1133">Transmembrane helix</keyword>
<keyword evidence="5" id="KW-0274">FAD</keyword>
<keyword evidence="9" id="KW-0472">Membrane</keyword>
<evidence type="ECO:0000256" key="5">
    <source>
        <dbReference type="ARBA" id="ARBA00022827"/>
    </source>
</evidence>
<proteinExistence type="predicted"/>
<dbReference type="RefSeq" id="WP_054699530.1">
    <property type="nucleotide sequence ID" value="NZ_AZEE01000027.1"/>
</dbReference>
<evidence type="ECO:0000313" key="11">
    <source>
        <dbReference type="EMBL" id="KRK98509.1"/>
    </source>
</evidence>
<evidence type="ECO:0000313" key="12">
    <source>
        <dbReference type="Proteomes" id="UP000051160"/>
    </source>
</evidence>
<reference evidence="11 12" key="1">
    <citation type="journal article" date="2015" name="Genome Announc.">
        <title>Expanding the biotechnology potential of lactobacilli through comparative genomics of 213 strains and associated genera.</title>
        <authorList>
            <person name="Sun Z."/>
            <person name="Harris H.M."/>
            <person name="McCann A."/>
            <person name="Guo C."/>
            <person name="Argimon S."/>
            <person name="Zhang W."/>
            <person name="Yang X."/>
            <person name="Jeffery I.B."/>
            <person name="Cooney J.C."/>
            <person name="Kagawa T.F."/>
            <person name="Liu W."/>
            <person name="Song Y."/>
            <person name="Salvetti E."/>
            <person name="Wrobel A."/>
            <person name="Rasinkangas P."/>
            <person name="Parkhill J."/>
            <person name="Rea M.C."/>
            <person name="O'Sullivan O."/>
            <person name="Ritari J."/>
            <person name="Douillard F.P."/>
            <person name="Paul Ross R."/>
            <person name="Yang R."/>
            <person name="Briner A.E."/>
            <person name="Felis G.E."/>
            <person name="de Vos W.M."/>
            <person name="Barrangou R."/>
            <person name="Klaenhammer T.R."/>
            <person name="Caufield P.W."/>
            <person name="Cui Y."/>
            <person name="Zhang H."/>
            <person name="O'Toole P.W."/>
        </authorList>
    </citation>
    <scope>NUCLEOTIDE SEQUENCE [LARGE SCALE GENOMIC DNA]</scope>
    <source>
        <strain evidence="11 12">DSM 19909</strain>
    </source>
</reference>